<sequence length="139" mass="16171">MEENNITEDPEQRKYNNKTCKNKGDIGEIKKSLDKLVNEKEKKITDLELIITNLTKKNNELMESNINLTKQITNLNENNKDPENKITESLDKTSNKTITELQEEIEKLKIEQIGLVNFHTLKNNISEFIMKKIVDIVIL</sequence>
<gene>
    <name evidence="2" type="ORF">CPELLU_LOCUS51</name>
</gene>
<accession>A0A9N8VGF0</accession>
<dbReference type="Proteomes" id="UP000789759">
    <property type="component" value="Unassembled WGS sequence"/>
</dbReference>
<evidence type="ECO:0000313" key="2">
    <source>
        <dbReference type="EMBL" id="CAG8449381.1"/>
    </source>
</evidence>
<keyword evidence="1" id="KW-0175">Coiled coil</keyword>
<evidence type="ECO:0000256" key="1">
    <source>
        <dbReference type="SAM" id="Coils"/>
    </source>
</evidence>
<protein>
    <submittedName>
        <fullName evidence="2">8828_t:CDS:1</fullName>
    </submittedName>
</protein>
<keyword evidence="3" id="KW-1185">Reference proteome</keyword>
<proteinExistence type="predicted"/>
<dbReference type="AlphaFoldDB" id="A0A9N8VGF0"/>
<comment type="caution">
    <text evidence="2">The sequence shown here is derived from an EMBL/GenBank/DDBJ whole genome shotgun (WGS) entry which is preliminary data.</text>
</comment>
<dbReference type="EMBL" id="CAJVQA010000007">
    <property type="protein sequence ID" value="CAG8449381.1"/>
    <property type="molecule type" value="Genomic_DNA"/>
</dbReference>
<name>A0A9N8VGF0_9GLOM</name>
<feature type="coiled-coil region" evidence="1">
    <location>
        <begin position="30"/>
        <end position="111"/>
    </location>
</feature>
<reference evidence="2" key="1">
    <citation type="submission" date="2021-06" db="EMBL/GenBank/DDBJ databases">
        <authorList>
            <person name="Kallberg Y."/>
            <person name="Tangrot J."/>
            <person name="Rosling A."/>
        </authorList>
    </citation>
    <scope>NUCLEOTIDE SEQUENCE</scope>
    <source>
        <strain evidence="2">FL966</strain>
    </source>
</reference>
<evidence type="ECO:0000313" key="3">
    <source>
        <dbReference type="Proteomes" id="UP000789759"/>
    </source>
</evidence>
<organism evidence="2 3">
    <name type="scientific">Cetraspora pellucida</name>
    <dbReference type="NCBI Taxonomy" id="1433469"/>
    <lineage>
        <taxon>Eukaryota</taxon>
        <taxon>Fungi</taxon>
        <taxon>Fungi incertae sedis</taxon>
        <taxon>Mucoromycota</taxon>
        <taxon>Glomeromycotina</taxon>
        <taxon>Glomeromycetes</taxon>
        <taxon>Diversisporales</taxon>
        <taxon>Gigasporaceae</taxon>
        <taxon>Cetraspora</taxon>
    </lineage>
</organism>